<evidence type="ECO:0000313" key="1">
    <source>
        <dbReference type="EMBL" id="VDM75320.1"/>
    </source>
</evidence>
<protein>
    <submittedName>
        <fullName evidence="1">Uncharacterized protein</fullName>
    </submittedName>
</protein>
<dbReference type="PANTHER" id="PTHR10185:SF25">
    <property type="entry name" value="PLD PHOSPHODIESTERASE DOMAIN-CONTAINING PROTEIN"/>
    <property type="match status" value="1"/>
</dbReference>
<gene>
    <name evidence="1" type="ORF">SVUK_LOCUS10318</name>
</gene>
<dbReference type="Proteomes" id="UP000270094">
    <property type="component" value="Unassembled WGS sequence"/>
</dbReference>
<keyword evidence="2" id="KW-1185">Reference proteome</keyword>
<dbReference type="EMBL" id="UYYB01095183">
    <property type="protein sequence ID" value="VDM75320.1"/>
    <property type="molecule type" value="Genomic_DNA"/>
</dbReference>
<sequence length="86" mass="9831">MFYLCIFQRFSCSIRVVESIPDNITFPNSSLPLSTFSAWNRLIDSAQREIYIAAYKSSLQGKHTKATTLTELFYKTAVCDFVTCKC</sequence>
<name>A0A3P7IQ85_STRVU</name>
<dbReference type="InterPro" id="IPR050874">
    <property type="entry name" value="Diverse_PLD-related"/>
</dbReference>
<dbReference type="OrthoDB" id="1923775at2759"/>
<dbReference type="PANTHER" id="PTHR10185">
    <property type="entry name" value="PHOSPHOLIPASE D - RELATED"/>
    <property type="match status" value="1"/>
</dbReference>
<organism evidence="1 2">
    <name type="scientific">Strongylus vulgaris</name>
    <name type="common">Blood worm</name>
    <dbReference type="NCBI Taxonomy" id="40348"/>
    <lineage>
        <taxon>Eukaryota</taxon>
        <taxon>Metazoa</taxon>
        <taxon>Ecdysozoa</taxon>
        <taxon>Nematoda</taxon>
        <taxon>Chromadorea</taxon>
        <taxon>Rhabditida</taxon>
        <taxon>Rhabditina</taxon>
        <taxon>Rhabditomorpha</taxon>
        <taxon>Strongyloidea</taxon>
        <taxon>Strongylidae</taxon>
        <taxon>Strongylus</taxon>
    </lineage>
</organism>
<evidence type="ECO:0000313" key="2">
    <source>
        <dbReference type="Proteomes" id="UP000270094"/>
    </source>
</evidence>
<proteinExistence type="predicted"/>
<reference evidence="1 2" key="1">
    <citation type="submission" date="2018-11" db="EMBL/GenBank/DDBJ databases">
        <authorList>
            <consortium name="Pathogen Informatics"/>
        </authorList>
    </citation>
    <scope>NUCLEOTIDE SEQUENCE [LARGE SCALE GENOMIC DNA]</scope>
</reference>
<dbReference type="AlphaFoldDB" id="A0A3P7IQ85"/>
<accession>A0A3P7IQ85</accession>